<evidence type="ECO:0000256" key="4">
    <source>
        <dbReference type="ARBA" id="ARBA00022801"/>
    </source>
</evidence>
<organism evidence="7 8">
    <name type="scientific">Boothiomyces macroporosus</name>
    <dbReference type="NCBI Taxonomy" id="261099"/>
    <lineage>
        <taxon>Eukaryota</taxon>
        <taxon>Fungi</taxon>
        <taxon>Fungi incertae sedis</taxon>
        <taxon>Chytridiomycota</taxon>
        <taxon>Chytridiomycota incertae sedis</taxon>
        <taxon>Chytridiomycetes</taxon>
        <taxon>Rhizophydiales</taxon>
        <taxon>Terramycetaceae</taxon>
        <taxon>Boothiomyces</taxon>
    </lineage>
</organism>
<dbReference type="Gene3D" id="3.40.630.10">
    <property type="entry name" value="Zn peptidases"/>
    <property type="match status" value="1"/>
</dbReference>
<dbReference type="GO" id="GO:0070006">
    <property type="term" value="F:metalloaminopeptidase activity"/>
    <property type="evidence" value="ECO:0007669"/>
    <property type="project" value="InterPro"/>
</dbReference>
<reference evidence="7" key="1">
    <citation type="submission" date="2020-05" db="EMBL/GenBank/DDBJ databases">
        <title>Phylogenomic resolution of chytrid fungi.</title>
        <authorList>
            <person name="Stajich J.E."/>
            <person name="Amses K."/>
            <person name="Simmons R."/>
            <person name="Seto K."/>
            <person name="Myers J."/>
            <person name="Bonds A."/>
            <person name="Quandt C.A."/>
            <person name="Barry K."/>
            <person name="Liu P."/>
            <person name="Grigoriev I."/>
            <person name="Longcore J.E."/>
            <person name="James T.Y."/>
        </authorList>
    </citation>
    <scope>NUCLEOTIDE SEQUENCE</scope>
    <source>
        <strain evidence="7">PLAUS21</strain>
    </source>
</reference>
<dbReference type="PANTHER" id="PTHR11963">
    <property type="entry name" value="LEUCINE AMINOPEPTIDASE-RELATED"/>
    <property type="match status" value="1"/>
</dbReference>
<keyword evidence="8" id="KW-1185">Reference proteome</keyword>
<protein>
    <submittedName>
        <fullName evidence="7">Cytosol aminopeptidase, catalytic domain</fullName>
    </submittedName>
</protein>
<dbReference type="SUPFAM" id="SSF53187">
    <property type="entry name" value="Zn-dependent exopeptidases"/>
    <property type="match status" value="1"/>
</dbReference>
<keyword evidence="3" id="KW-0645">Protease</keyword>
<accession>A0AAD5Y4K7</accession>
<dbReference type="GO" id="GO:0030145">
    <property type="term" value="F:manganese ion binding"/>
    <property type="evidence" value="ECO:0007669"/>
    <property type="project" value="InterPro"/>
</dbReference>
<dbReference type="InterPro" id="IPR000819">
    <property type="entry name" value="Peptidase_M17_C"/>
</dbReference>
<dbReference type="InterPro" id="IPR011356">
    <property type="entry name" value="Leucine_aapep/pepB"/>
</dbReference>
<keyword evidence="4" id="KW-0378">Hydrolase</keyword>
<comment type="similarity">
    <text evidence="1">Belongs to the peptidase M17 family.</text>
</comment>
<proteinExistence type="inferred from homology"/>
<keyword evidence="2 7" id="KW-0031">Aminopeptidase</keyword>
<evidence type="ECO:0000256" key="3">
    <source>
        <dbReference type="ARBA" id="ARBA00022670"/>
    </source>
</evidence>
<gene>
    <name evidence="7" type="primary">LAP-2</name>
    <name evidence="7" type="ORF">HK103_003501</name>
</gene>
<dbReference type="EMBL" id="JADGKB010000026">
    <property type="protein sequence ID" value="KAJ3258541.1"/>
    <property type="molecule type" value="Genomic_DNA"/>
</dbReference>
<dbReference type="AlphaFoldDB" id="A0AAD5Y4K7"/>
<dbReference type="Proteomes" id="UP001210925">
    <property type="component" value="Unassembled WGS sequence"/>
</dbReference>
<feature type="domain" description="Cytosol aminopeptidase" evidence="6">
    <location>
        <begin position="358"/>
        <end position="365"/>
    </location>
</feature>
<name>A0AAD5Y4K7_9FUNG</name>
<comment type="caution">
    <text evidence="7">The sequence shown here is derived from an EMBL/GenBank/DDBJ whole genome shotgun (WGS) entry which is preliminary data.</text>
</comment>
<evidence type="ECO:0000256" key="5">
    <source>
        <dbReference type="SAM" id="MobiDB-lite"/>
    </source>
</evidence>
<dbReference type="PANTHER" id="PTHR11963:SF48">
    <property type="entry name" value="DIPEPTIDASE B, ISOFORM A"/>
    <property type="match status" value="1"/>
</dbReference>
<dbReference type="PROSITE" id="PS00631">
    <property type="entry name" value="CYTOSOL_AP"/>
    <property type="match status" value="1"/>
</dbReference>
<evidence type="ECO:0000313" key="7">
    <source>
        <dbReference type="EMBL" id="KAJ3258541.1"/>
    </source>
</evidence>
<evidence type="ECO:0000256" key="2">
    <source>
        <dbReference type="ARBA" id="ARBA00022438"/>
    </source>
</evidence>
<dbReference type="GO" id="GO:0006508">
    <property type="term" value="P:proteolysis"/>
    <property type="evidence" value="ECO:0007669"/>
    <property type="project" value="UniProtKB-KW"/>
</dbReference>
<evidence type="ECO:0000313" key="8">
    <source>
        <dbReference type="Proteomes" id="UP001210925"/>
    </source>
</evidence>
<evidence type="ECO:0000259" key="6">
    <source>
        <dbReference type="PROSITE" id="PS00631"/>
    </source>
</evidence>
<evidence type="ECO:0000256" key="1">
    <source>
        <dbReference type="ARBA" id="ARBA00009528"/>
    </source>
</evidence>
<feature type="region of interest" description="Disordered" evidence="5">
    <location>
        <begin position="453"/>
        <end position="473"/>
    </location>
</feature>
<dbReference type="Pfam" id="PF00883">
    <property type="entry name" value="Peptidase_M17"/>
    <property type="match status" value="1"/>
</dbReference>
<dbReference type="PRINTS" id="PR00481">
    <property type="entry name" value="LAMNOPPTDASE"/>
</dbReference>
<sequence>MKISSTNETNFSNYDALVIIGSKPVESANLFTSFASEFQADIALHYELIASASSETVVVISKNAPGKRIVIAPTGPLNRDTDDVRRFGDAAVSALEKCKSAGIKKPLIVVQQPDFKGIYAADFIASQYENYLAVTLLGLLYAVYEPIQVREHFAAIGKEMHFESLTLFGKNELSDKVLSWIHAPEVFIFNIDIGGGDPERMAPLKCAAYIQEAFKDVPNVKVTIIREHETLKKEFPLLHAVARCSLAIPDHYPVVVRLEYKSKVQENVKENVFLVGKGVTYDTGGADIKSDGHMRGMSRDKCGAAVAAGFLKTIGLLSPTDINVTADLGFVRNSSGAGNYVSDEVIKSRAGVRCLIGNTDAEGRMVMADLVCLAKERALSEEYKRIPSRIMTIATLTGHAYFAVGEGYTLSLDNGPARLGKVTKRFTIAGEQFGDPWEESTLRREDFSFIAPGSSSEDVCQANSKPSTETPRGHQFPAAFISVASGIDKHGLDSKDPISYTHIDIAASAELSNSGLSLPTVTGQPLIALSATYAPPK</sequence>
<feature type="compositionally biased region" description="Polar residues" evidence="5">
    <location>
        <begin position="453"/>
        <end position="470"/>
    </location>
</feature>
<dbReference type="GO" id="GO:0005737">
    <property type="term" value="C:cytoplasm"/>
    <property type="evidence" value="ECO:0007669"/>
    <property type="project" value="InterPro"/>
</dbReference>